<evidence type="ECO:0000256" key="2">
    <source>
        <dbReference type="ARBA" id="ARBA00022630"/>
    </source>
</evidence>
<protein>
    <submittedName>
        <fullName evidence="6">FAD-dependent oxidoreductase</fullName>
    </submittedName>
</protein>
<dbReference type="EMBL" id="JAVQLW010000002">
    <property type="protein sequence ID" value="MDS9469183.1"/>
    <property type="molecule type" value="Genomic_DNA"/>
</dbReference>
<organism evidence="6 7">
    <name type="scientific">Paracoccus aurantius</name>
    <dbReference type="NCBI Taxonomy" id="3073814"/>
    <lineage>
        <taxon>Bacteria</taxon>
        <taxon>Pseudomonadati</taxon>
        <taxon>Pseudomonadota</taxon>
        <taxon>Alphaproteobacteria</taxon>
        <taxon>Rhodobacterales</taxon>
        <taxon>Paracoccaceae</taxon>
        <taxon>Paracoccus</taxon>
    </lineage>
</organism>
<name>A0ABU2HVW0_9RHOB</name>
<feature type="domain" description="FAD/NAD(P)-binding" evidence="5">
    <location>
        <begin position="3"/>
        <end position="91"/>
    </location>
</feature>
<keyword evidence="3" id="KW-0274">FAD</keyword>
<dbReference type="Pfam" id="PF07992">
    <property type="entry name" value="Pyr_redox_2"/>
    <property type="match status" value="1"/>
</dbReference>
<dbReference type="PANTHER" id="PTHR43557:SF2">
    <property type="entry name" value="RIESKE DOMAIN-CONTAINING PROTEIN-RELATED"/>
    <property type="match status" value="1"/>
</dbReference>
<accession>A0ABU2HVW0</accession>
<dbReference type="RefSeq" id="WP_311161727.1">
    <property type="nucleotide sequence ID" value="NZ_JAVQLW010000002.1"/>
</dbReference>
<dbReference type="SUPFAM" id="SSF51905">
    <property type="entry name" value="FAD/NAD(P)-binding domain"/>
    <property type="match status" value="1"/>
</dbReference>
<reference evidence="7" key="1">
    <citation type="submission" date="2023-07" db="EMBL/GenBank/DDBJ databases">
        <title>Paracoccus sp. MBLB3053 whole genome sequence.</title>
        <authorList>
            <person name="Hwang C.Y."/>
            <person name="Cho E.-S."/>
            <person name="Seo M.-J."/>
        </authorList>
    </citation>
    <scope>NUCLEOTIDE SEQUENCE [LARGE SCALE GENOMIC DNA]</scope>
    <source>
        <strain evidence="7">MBLB3053</strain>
    </source>
</reference>
<comment type="caution">
    <text evidence="6">The sequence shown here is derived from an EMBL/GenBank/DDBJ whole genome shotgun (WGS) entry which is preliminary data.</text>
</comment>
<comment type="cofactor">
    <cofactor evidence="1">
        <name>FAD</name>
        <dbReference type="ChEBI" id="CHEBI:57692"/>
    </cofactor>
</comment>
<dbReference type="Gene3D" id="3.50.50.60">
    <property type="entry name" value="FAD/NAD(P)-binding domain"/>
    <property type="match status" value="1"/>
</dbReference>
<sequence>MQRIVIIGTGQGGQQAAASLRQEGFAGQILMLGEEPGLPNQRPPLSKAYMVDGDAGALILKPASFYERTGIDLHAAISVARIDRPACEVIAADGAAWL</sequence>
<gene>
    <name evidence="6" type="ORF">RGQ15_16605</name>
</gene>
<keyword evidence="2" id="KW-0285">Flavoprotein</keyword>
<keyword evidence="4" id="KW-0560">Oxidoreductase</keyword>
<dbReference type="InterPro" id="IPR050446">
    <property type="entry name" value="FAD-oxidoreductase/Apoptosis"/>
</dbReference>
<dbReference type="Proteomes" id="UP001269144">
    <property type="component" value="Unassembled WGS sequence"/>
</dbReference>
<dbReference type="InterPro" id="IPR023753">
    <property type="entry name" value="FAD/NAD-binding_dom"/>
</dbReference>
<evidence type="ECO:0000256" key="3">
    <source>
        <dbReference type="ARBA" id="ARBA00022827"/>
    </source>
</evidence>
<keyword evidence="7" id="KW-1185">Reference proteome</keyword>
<evidence type="ECO:0000313" key="6">
    <source>
        <dbReference type="EMBL" id="MDS9469183.1"/>
    </source>
</evidence>
<dbReference type="InterPro" id="IPR036188">
    <property type="entry name" value="FAD/NAD-bd_sf"/>
</dbReference>
<evidence type="ECO:0000256" key="4">
    <source>
        <dbReference type="ARBA" id="ARBA00023002"/>
    </source>
</evidence>
<evidence type="ECO:0000256" key="1">
    <source>
        <dbReference type="ARBA" id="ARBA00001974"/>
    </source>
</evidence>
<evidence type="ECO:0000259" key="5">
    <source>
        <dbReference type="Pfam" id="PF07992"/>
    </source>
</evidence>
<dbReference type="PANTHER" id="PTHR43557">
    <property type="entry name" value="APOPTOSIS-INDUCING FACTOR 1"/>
    <property type="match status" value="1"/>
</dbReference>
<evidence type="ECO:0000313" key="7">
    <source>
        <dbReference type="Proteomes" id="UP001269144"/>
    </source>
</evidence>
<proteinExistence type="predicted"/>